<comment type="caution">
    <text evidence="2">The sequence shown here is derived from an EMBL/GenBank/DDBJ whole genome shotgun (WGS) entry which is preliminary data.</text>
</comment>
<feature type="region of interest" description="Disordered" evidence="1">
    <location>
        <begin position="1"/>
        <end position="33"/>
    </location>
</feature>
<dbReference type="EMBL" id="CAAALY010077458">
    <property type="protein sequence ID" value="VEL25997.1"/>
    <property type="molecule type" value="Genomic_DNA"/>
</dbReference>
<evidence type="ECO:0000313" key="2">
    <source>
        <dbReference type="EMBL" id="VEL25997.1"/>
    </source>
</evidence>
<protein>
    <submittedName>
        <fullName evidence="2">Uncharacterized protein</fullName>
    </submittedName>
</protein>
<gene>
    <name evidence="2" type="ORF">PXEA_LOCUS19437</name>
</gene>
<feature type="compositionally biased region" description="Basic and acidic residues" evidence="1">
    <location>
        <begin position="16"/>
        <end position="29"/>
    </location>
</feature>
<feature type="compositionally biased region" description="Basic residues" evidence="1">
    <location>
        <begin position="46"/>
        <end position="67"/>
    </location>
</feature>
<name>A0A3S5A2I6_9PLAT</name>
<feature type="compositionally biased region" description="Polar residues" evidence="1">
    <location>
        <begin position="150"/>
        <end position="159"/>
    </location>
</feature>
<keyword evidence="3" id="KW-1185">Reference proteome</keyword>
<organism evidence="2 3">
    <name type="scientific">Protopolystoma xenopodis</name>
    <dbReference type="NCBI Taxonomy" id="117903"/>
    <lineage>
        <taxon>Eukaryota</taxon>
        <taxon>Metazoa</taxon>
        <taxon>Spiralia</taxon>
        <taxon>Lophotrochozoa</taxon>
        <taxon>Platyhelminthes</taxon>
        <taxon>Monogenea</taxon>
        <taxon>Polyopisthocotylea</taxon>
        <taxon>Polystomatidea</taxon>
        <taxon>Polystomatidae</taxon>
        <taxon>Protopolystoma</taxon>
    </lineage>
</organism>
<dbReference type="AlphaFoldDB" id="A0A3S5A2I6"/>
<reference evidence="2" key="1">
    <citation type="submission" date="2018-11" db="EMBL/GenBank/DDBJ databases">
        <authorList>
            <consortium name="Pathogen Informatics"/>
        </authorList>
    </citation>
    <scope>NUCLEOTIDE SEQUENCE</scope>
</reference>
<dbReference type="Proteomes" id="UP000784294">
    <property type="component" value="Unassembled WGS sequence"/>
</dbReference>
<feature type="non-terminal residue" evidence="2">
    <location>
        <position position="165"/>
    </location>
</feature>
<evidence type="ECO:0000256" key="1">
    <source>
        <dbReference type="SAM" id="MobiDB-lite"/>
    </source>
</evidence>
<proteinExistence type="predicted"/>
<feature type="region of interest" description="Disordered" evidence="1">
    <location>
        <begin position="46"/>
        <end position="165"/>
    </location>
</feature>
<sequence>MPTLAVPCSDPSRPPPESRKADMTAEVRSEAALSGGGRLLHHLHPLQHQHHHHSHHPHHHHQPHHHRAHDDVSDRLASSDIEDDVTSEATVRFVDAGPIPTEPVLEKAYRRSSPAGSREPVGQEAGLTVAGGTLARPLREPVKPPETSDYDTSQESLSEQARADS</sequence>
<accession>A0A3S5A2I6</accession>
<evidence type="ECO:0000313" key="3">
    <source>
        <dbReference type="Proteomes" id="UP000784294"/>
    </source>
</evidence>